<dbReference type="Proteomes" id="UP000275652">
    <property type="component" value="Unassembled WGS sequence"/>
</dbReference>
<feature type="non-terminal residue" evidence="1">
    <location>
        <position position="176"/>
    </location>
</feature>
<accession>A0A9X8E9D9</accession>
<dbReference type="Gene3D" id="2.30.29.30">
    <property type="entry name" value="Pleckstrin-homology domain (PH domain)/Phosphotyrosine-binding domain (PTB)"/>
    <property type="match status" value="1"/>
</dbReference>
<evidence type="ECO:0000313" key="1">
    <source>
        <dbReference type="EMBL" id="RLO11566.1"/>
    </source>
</evidence>
<reference evidence="1 2" key="1">
    <citation type="journal article" date="2018" name="J. Invertebr. Pathol.">
        <title>New genotyping method for the causative agent of crayfish plague (Aphanomyces astaci) based on whole genome data.</title>
        <authorList>
            <person name="Minardi D."/>
            <person name="Studholme D.J."/>
            <person name="van der Giezen M."/>
            <person name="Pretto T."/>
            <person name="Oidtmann B."/>
        </authorList>
    </citation>
    <scope>NUCLEOTIDE SEQUENCE [LARGE SCALE GENOMIC DNA]</scope>
    <source>
        <strain evidence="1 2">KB13</strain>
    </source>
</reference>
<dbReference type="InterPro" id="IPR011993">
    <property type="entry name" value="PH-like_dom_sf"/>
</dbReference>
<proteinExistence type="predicted"/>
<gene>
    <name evidence="1" type="ORF">DYB28_007121</name>
</gene>
<dbReference type="EMBL" id="QUTI01015602">
    <property type="protein sequence ID" value="RLO11566.1"/>
    <property type="molecule type" value="Genomic_DNA"/>
</dbReference>
<evidence type="ECO:0008006" key="3">
    <source>
        <dbReference type="Google" id="ProtNLM"/>
    </source>
</evidence>
<name>A0A9X8E9D9_APHAT</name>
<evidence type="ECO:0000313" key="2">
    <source>
        <dbReference type="Proteomes" id="UP000275652"/>
    </source>
</evidence>
<organism evidence="1 2">
    <name type="scientific">Aphanomyces astaci</name>
    <name type="common">Crayfish plague agent</name>
    <dbReference type="NCBI Taxonomy" id="112090"/>
    <lineage>
        <taxon>Eukaryota</taxon>
        <taxon>Sar</taxon>
        <taxon>Stramenopiles</taxon>
        <taxon>Oomycota</taxon>
        <taxon>Saprolegniomycetes</taxon>
        <taxon>Saprolegniales</taxon>
        <taxon>Verrucalvaceae</taxon>
        <taxon>Aphanomyces</taxon>
    </lineage>
</organism>
<dbReference type="SUPFAM" id="SSF50729">
    <property type="entry name" value="PH domain-like"/>
    <property type="match status" value="1"/>
</dbReference>
<comment type="caution">
    <text evidence="1">The sequence shown here is derived from an EMBL/GenBank/DDBJ whole genome shotgun (WGS) entry which is preliminary data.</text>
</comment>
<sequence>MASADKQVISGWLLRRTTMGFFQVKGTGDWSRVWCEFDVLAGLFAVYLDGEKHRRLLNWKIQVCTINHVRNDGRFCIELEYGQQRKKETFASTSKSYDIEWWFDVLASSKLALAEGRVPNPPLLVRTPGVVTHVPVGKKDKVKATPKPLRRRQPKLSASIQRFERFTVYETRTHFY</sequence>
<dbReference type="AlphaFoldDB" id="A0A9X8E9D9"/>
<protein>
    <recommendedName>
        <fullName evidence="3">PH domain-containing protein</fullName>
    </recommendedName>
</protein>